<evidence type="ECO:0000313" key="3">
    <source>
        <dbReference type="Proteomes" id="UP000031843"/>
    </source>
</evidence>
<evidence type="ECO:0000259" key="1">
    <source>
        <dbReference type="Pfam" id="PF13622"/>
    </source>
</evidence>
<dbReference type="GO" id="GO:0016790">
    <property type="term" value="F:thiolester hydrolase activity"/>
    <property type="evidence" value="ECO:0007669"/>
    <property type="project" value="UniProtKB-ARBA"/>
</dbReference>
<dbReference type="KEGG" id="cbw:RR42_s1594"/>
<dbReference type="Pfam" id="PF13622">
    <property type="entry name" value="4HBT_3"/>
    <property type="match status" value="1"/>
</dbReference>
<protein>
    <recommendedName>
        <fullName evidence="1">Acyl-CoA thioesterase-like N-terminal HotDog domain-containing protein</fullName>
    </recommendedName>
</protein>
<dbReference type="CDD" id="cd03443">
    <property type="entry name" value="PaaI_thioesterase"/>
    <property type="match status" value="1"/>
</dbReference>
<dbReference type="Gene3D" id="3.10.129.10">
    <property type="entry name" value="Hotdog Thioesterase"/>
    <property type="match status" value="1"/>
</dbReference>
<dbReference type="RefSeq" id="WP_043354894.1">
    <property type="nucleotide sequence ID" value="NZ_CP010537.1"/>
</dbReference>
<dbReference type="OrthoDB" id="9813282at2"/>
<feature type="domain" description="Acyl-CoA thioesterase-like N-terminal HotDog" evidence="1">
    <location>
        <begin position="57"/>
        <end position="134"/>
    </location>
</feature>
<gene>
    <name evidence="2" type="ORF">RR42_s1594</name>
</gene>
<evidence type="ECO:0000313" key="2">
    <source>
        <dbReference type="EMBL" id="AJG23182.1"/>
    </source>
</evidence>
<dbReference type="AlphaFoldDB" id="A0A0C4YC91"/>
<keyword evidence="3" id="KW-1185">Reference proteome</keyword>
<dbReference type="EMBL" id="CP010537">
    <property type="protein sequence ID" value="AJG23182.1"/>
    <property type="molecule type" value="Genomic_DNA"/>
</dbReference>
<dbReference type="InterPro" id="IPR049449">
    <property type="entry name" value="TesB_ACOT8-like_N"/>
</dbReference>
<organism evidence="2 3">
    <name type="scientific">Cupriavidus basilensis</name>
    <dbReference type="NCBI Taxonomy" id="68895"/>
    <lineage>
        <taxon>Bacteria</taxon>
        <taxon>Pseudomonadati</taxon>
        <taxon>Pseudomonadota</taxon>
        <taxon>Betaproteobacteria</taxon>
        <taxon>Burkholderiales</taxon>
        <taxon>Burkholderiaceae</taxon>
        <taxon>Cupriavidus</taxon>
    </lineage>
</organism>
<dbReference type="SUPFAM" id="SSF54637">
    <property type="entry name" value="Thioesterase/thiol ester dehydrase-isomerase"/>
    <property type="match status" value="1"/>
</dbReference>
<dbReference type="InterPro" id="IPR029069">
    <property type="entry name" value="HotDog_dom_sf"/>
</dbReference>
<sequence>MSDSNYFTRMQRGLASAPAVAGLLGGVVRVADLVAGTLESDYIATRAFLNPAGQVQGGMLGAMLDDVTAMLVTATLADGEFCTTLNLNLSFLRPAQAGPLLGRARLERRGRNVCNVVGELRQDGQVVAIATAICMLVRPA</sequence>
<dbReference type="NCBIfam" id="TIGR00369">
    <property type="entry name" value="unchar_dom_1"/>
    <property type="match status" value="1"/>
</dbReference>
<dbReference type="Proteomes" id="UP000031843">
    <property type="component" value="Chromosome secondary"/>
</dbReference>
<name>A0A0C4YC91_9BURK</name>
<accession>A0A0C4YC91</accession>
<reference evidence="2 3" key="1">
    <citation type="journal article" date="2015" name="Genome Announc.">
        <title>Complete Genome Sequence of Cupriavidus basilensis 4G11, Isolated from the Oak Ridge Field Research Center Site.</title>
        <authorList>
            <person name="Ray J."/>
            <person name="Waters R.J."/>
            <person name="Skerker J.M."/>
            <person name="Kuehl J.V."/>
            <person name="Price M.N."/>
            <person name="Huang J."/>
            <person name="Chakraborty R."/>
            <person name="Arkin A.P."/>
            <person name="Deutschbauer A."/>
        </authorList>
    </citation>
    <scope>NUCLEOTIDE SEQUENCE [LARGE SCALE GENOMIC DNA]</scope>
    <source>
        <strain evidence="2">4G11</strain>
    </source>
</reference>
<dbReference type="InterPro" id="IPR003736">
    <property type="entry name" value="PAAI_dom"/>
</dbReference>
<dbReference type="STRING" id="68895.RR42_s1594"/>
<proteinExistence type="predicted"/>